<accession>A0ABT8FJJ2</accession>
<evidence type="ECO:0000313" key="2">
    <source>
        <dbReference type="Proteomes" id="UP001168620"/>
    </source>
</evidence>
<comment type="caution">
    <text evidence="1">The sequence shown here is derived from an EMBL/GenBank/DDBJ whole genome shotgun (WGS) entry which is preliminary data.</text>
</comment>
<sequence length="211" mass="23885">MSAPDTARLRELATTLRDDYQLRGRWRWSGNLDGHANVFLSTVGGGLMYVLGQTRKGMQSAQPVFPVKDDDSRWAHLAHADEIPVFEVCPTATDRRDPRVYRGDIVGFRSPVADYLAAVDAETVLALLDRIDELEARTADERWNTAVDWLLNHRATVDEQPIFWAFVDGLISEEEMRNEAPADMDPDGVLHRNLVEVINERRKAAEEADRV</sequence>
<evidence type="ECO:0000313" key="1">
    <source>
        <dbReference type="EMBL" id="MDN4174700.1"/>
    </source>
</evidence>
<protein>
    <submittedName>
        <fullName evidence="1">Uncharacterized protein</fullName>
    </submittedName>
</protein>
<dbReference type="RefSeq" id="WP_300953795.1">
    <property type="nucleotide sequence ID" value="NZ_JAUHJQ010000008.1"/>
</dbReference>
<reference evidence="1" key="1">
    <citation type="submission" date="2023-06" db="EMBL/GenBank/DDBJ databases">
        <title>Draft genome sequence of Nocardioides sp. SOB77.</title>
        <authorList>
            <person name="Zhang G."/>
        </authorList>
    </citation>
    <scope>NUCLEOTIDE SEQUENCE</scope>
    <source>
        <strain evidence="1">SOB77</strain>
    </source>
</reference>
<name>A0ABT8FJJ2_9ACTN</name>
<dbReference type="EMBL" id="JAUHJQ010000008">
    <property type="protein sequence ID" value="MDN4174700.1"/>
    <property type="molecule type" value="Genomic_DNA"/>
</dbReference>
<keyword evidence="2" id="KW-1185">Reference proteome</keyword>
<proteinExistence type="predicted"/>
<gene>
    <name evidence="1" type="ORF">QWY28_17195</name>
</gene>
<dbReference type="Proteomes" id="UP001168620">
    <property type="component" value="Unassembled WGS sequence"/>
</dbReference>
<organism evidence="1 2">
    <name type="scientific">Nocardioides oceani</name>
    <dbReference type="NCBI Taxonomy" id="3058369"/>
    <lineage>
        <taxon>Bacteria</taxon>
        <taxon>Bacillati</taxon>
        <taxon>Actinomycetota</taxon>
        <taxon>Actinomycetes</taxon>
        <taxon>Propionibacteriales</taxon>
        <taxon>Nocardioidaceae</taxon>
        <taxon>Nocardioides</taxon>
    </lineage>
</organism>